<evidence type="ECO:0000313" key="3">
    <source>
        <dbReference type="Proteomes" id="UP000055024"/>
    </source>
</evidence>
<feature type="compositionally biased region" description="Basic and acidic residues" evidence="1">
    <location>
        <begin position="1"/>
        <end position="10"/>
    </location>
</feature>
<dbReference type="Proteomes" id="UP000055024">
    <property type="component" value="Unassembled WGS sequence"/>
</dbReference>
<accession>A0A0V1G9D2</accession>
<evidence type="ECO:0000256" key="1">
    <source>
        <dbReference type="SAM" id="MobiDB-lite"/>
    </source>
</evidence>
<dbReference type="EMBL" id="JYDP01004566">
    <property type="protein sequence ID" value="KRY94781.1"/>
    <property type="molecule type" value="Genomic_DNA"/>
</dbReference>
<comment type="caution">
    <text evidence="2">The sequence shown here is derived from an EMBL/GenBank/DDBJ whole genome shotgun (WGS) entry which is preliminary data.</text>
</comment>
<feature type="non-terminal residue" evidence="2">
    <location>
        <position position="40"/>
    </location>
</feature>
<name>A0A0V1G9D2_9BILA</name>
<sequence length="40" mass="4525">MRAKLFEGKPHQGKPPRVRQNSGGVDFVERKRHGAEKKAP</sequence>
<feature type="compositionally biased region" description="Basic residues" evidence="1">
    <location>
        <begin position="30"/>
        <end position="40"/>
    </location>
</feature>
<keyword evidence="3" id="KW-1185">Reference proteome</keyword>
<dbReference type="AlphaFoldDB" id="A0A0V1G9D2"/>
<feature type="region of interest" description="Disordered" evidence="1">
    <location>
        <begin position="1"/>
        <end position="40"/>
    </location>
</feature>
<organism evidence="2 3">
    <name type="scientific">Trichinella zimbabwensis</name>
    <dbReference type="NCBI Taxonomy" id="268475"/>
    <lineage>
        <taxon>Eukaryota</taxon>
        <taxon>Metazoa</taxon>
        <taxon>Ecdysozoa</taxon>
        <taxon>Nematoda</taxon>
        <taxon>Enoplea</taxon>
        <taxon>Dorylaimia</taxon>
        <taxon>Trichinellida</taxon>
        <taxon>Trichinellidae</taxon>
        <taxon>Trichinella</taxon>
    </lineage>
</organism>
<reference evidence="2 3" key="1">
    <citation type="submission" date="2015-01" db="EMBL/GenBank/DDBJ databases">
        <title>Evolution of Trichinella species and genotypes.</title>
        <authorList>
            <person name="Korhonen P.K."/>
            <person name="Edoardo P."/>
            <person name="Giuseppe L.R."/>
            <person name="Gasser R.B."/>
        </authorList>
    </citation>
    <scope>NUCLEOTIDE SEQUENCE [LARGE SCALE GENOMIC DNA]</scope>
    <source>
        <strain evidence="2">ISS1029</strain>
    </source>
</reference>
<proteinExistence type="predicted"/>
<protein>
    <submittedName>
        <fullName evidence="2">Uncharacterized protein</fullName>
    </submittedName>
</protein>
<gene>
    <name evidence="2" type="ORF">T11_12219</name>
</gene>
<evidence type="ECO:0000313" key="2">
    <source>
        <dbReference type="EMBL" id="KRY94781.1"/>
    </source>
</evidence>